<feature type="compositionally biased region" description="Basic and acidic residues" evidence="1">
    <location>
        <begin position="8"/>
        <end position="17"/>
    </location>
</feature>
<feature type="region of interest" description="Disordered" evidence="1">
    <location>
        <begin position="1"/>
        <end position="20"/>
    </location>
</feature>
<evidence type="ECO:0000256" key="1">
    <source>
        <dbReference type="SAM" id="MobiDB-lite"/>
    </source>
</evidence>
<protein>
    <submittedName>
        <fullName evidence="2">Uncharacterized protein</fullName>
    </submittedName>
</protein>
<reference evidence="2 3" key="1">
    <citation type="submission" date="2022-10" db="EMBL/GenBank/DDBJ databases">
        <title>Luteolibacter arcticus strain CCTCC AB 2014275, whole genome shotgun sequencing project.</title>
        <authorList>
            <person name="Zhao G."/>
            <person name="Shen L."/>
        </authorList>
    </citation>
    <scope>NUCLEOTIDE SEQUENCE [LARGE SCALE GENOMIC DNA]</scope>
    <source>
        <strain evidence="2 3">CCTCC AB 2014275</strain>
    </source>
</reference>
<dbReference type="RefSeq" id="WP_264485425.1">
    <property type="nucleotide sequence ID" value="NZ_JAPDDT010000001.1"/>
</dbReference>
<organism evidence="2 3">
    <name type="scientific">Luteolibacter arcticus</name>
    <dbReference type="NCBI Taxonomy" id="1581411"/>
    <lineage>
        <taxon>Bacteria</taxon>
        <taxon>Pseudomonadati</taxon>
        <taxon>Verrucomicrobiota</taxon>
        <taxon>Verrucomicrobiia</taxon>
        <taxon>Verrucomicrobiales</taxon>
        <taxon>Verrucomicrobiaceae</taxon>
        <taxon>Luteolibacter</taxon>
    </lineage>
</organism>
<name>A0ABT3GCG0_9BACT</name>
<gene>
    <name evidence="2" type="ORF">OKA05_02055</name>
</gene>
<keyword evidence="3" id="KW-1185">Reference proteome</keyword>
<dbReference type="EMBL" id="JAPDDT010000001">
    <property type="protein sequence ID" value="MCW1921316.1"/>
    <property type="molecule type" value="Genomic_DNA"/>
</dbReference>
<dbReference type="Proteomes" id="UP001320876">
    <property type="component" value="Unassembled WGS sequence"/>
</dbReference>
<sequence>MPATTKGIKADSIRQPEESGSVDRFGVHSLTRVEAVPANDFTRLLRALYTVHEEFPAMAVARVQWEKPRQWAGQFYRVTYIYEGFINALPQPTYEFSGALSEEPIETHEDFEEFAGTPAEPVNGAVYLDPETGKVTEDDDTGVFSEFGVSGTKAGVSSYASPGGLWTETRYSINEPNELGDLGEIDTPNGNPPNFSGRNWLLWDISFRRRGFIYEIRISWKLSGRNGWDEDIY</sequence>
<comment type="caution">
    <text evidence="2">The sequence shown here is derived from an EMBL/GenBank/DDBJ whole genome shotgun (WGS) entry which is preliminary data.</text>
</comment>
<evidence type="ECO:0000313" key="2">
    <source>
        <dbReference type="EMBL" id="MCW1921316.1"/>
    </source>
</evidence>
<proteinExistence type="predicted"/>
<accession>A0ABT3GCG0</accession>
<evidence type="ECO:0000313" key="3">
    <source>
        <dbReference type="Proteomes" id="UP001320876"/>
    </source>
</evidence>